<feature type="compositionally biased region" description="Low complexity" evidence="6">
    <location>
        <begin position="1"/>
        <end position="15"/>
    </location>
</feature>
<feature type="region of interest" description="Disordered" evidence="6">
    <location>
        <begin position="875"/>
        <end position="895"/>
    </location>
</feature>
<dbReference type="SMART" id="SM00248">
    <property type="entry name" value="ANK"/>
    <property type="match status" value="3"/>
</dbReference>
<evidence type="ECO:0000256" key="5">
    <source>
        <dbReference type="PROSITE-ProRule" id="PRU00023"/>
    </source>
</evidence>
<feature type="compositionally biased region" description="Basic residues" evidence="6">
    <location>
        <begin position="51"/>
        <end position="62"/>
    </location>
</feature>
<dbReference type="InterPro" id="IPR036770">
    <property type="entry name" value="Ankyrin_rpt-contain_sf"/>
</dbReference>
<evidence type="ECO:0000256" key="6">
    <source>
        <dbReference type="SAM" id="MobiDB-lite"/>
    </source>
</evidence>
<evidence type="ECO:0000313" key="8">
    <source>
        <dbReference type="Proteomes" id="UP000235672"/>
    </source>
</evidence>
<keyword evidence="1" id="KW-0677">Repeat</keyword>
<evidence type="ECO:0000256" key="4">
    <source>
        <dbReference type="ARBA" id="ARBA00039237"/>
    </source>
</evidence>
<feature type="region of interest" description="Disordered" evidence="6">
    <location>
        <begin position="314"/>
        <end position="341"/>
    </location>
</feature>
<dbReference type="SUPFAM" id="SSF48403">
    <property type="entry name" value="Ankyrin repeat"/>
    <property type="match status" value="2"/>
</dbReference>
<dbReference type="Gene3D" id="1.25.40.20">
    <property type="entry name" value="Ankyrin repeat-containing domain"/>
    <property type="match status" value="2"/>
</dbReference>
<gene>
    <name evidence="7" type="ORF">NA56DRAFT_688059</name>
</gene>
<proteinExistence type="predicted"/>
<keyword evidence="8" id="KW-1185">Reference proteome</keyword>
<evidence type="ECO:0000256" key="1">
    <source>
        <dbReference type="ARBA" id="ARBA00022737"/>
    </source>
</evidence>
<sequence length="895" mass="100248">MSWSSGGLDSSSMPSVLGSAAHATPKIHVASPNPVADKKRKNGPQEELRAHSQKRLKPKPMGRPRNGWTPTRKRKLVRLYLMTDLNVGEIAEVLRGKHFQPCKRDIQTQLGILLQSRPNRLRAKGPITRARLQLLRECKTLQSTERIRKAELFAASDTNSNERYPSESSEPLSAATIEPAINSWLDFDLDGTSTASQSPYLQSGLSTFDHPSSFQHSQPIDTQPPLGPWKTEKAESILGLYEIASAQLSLGEYESIPVPTELSEDWVNTSFHLESPSEKFESSYSDVQPTTEDREKTLTPPAAQIIESTSEKCERTFSMPEESTTPIAFKPDKHDTRSVLSMGNSSRSIVSLRSLKNRLQSKYSTSFLGDIKSLLERLTISESSEISSTMTGKTSSSKTHSRISVPTKMEHPVILPGSFPQYCWEHIHHSELRKCDDYKSPCNCGPIFLGQETHRSIRSDVLFRIRACEVRPDDLDAVDTFKNSVLHIAAALEAPPGYLSRLISMGADVHALNNAKQTFLHTARISSVEGILDFHTLIGNLVELQFDFRCQDLNGQTAIHALTQPPIAPDLLNGIVQTLEFYRIDLPTSRDNLGFRIQDQLQEINSKPTLPATEDSRFFVDGSLFLEQPEPSNDVQFEEFSFVNRNIQDFKKHDWVESLEDLQQYELHADLLRSIVRSGEDPNFEDGEGRNGLHCLAEVRLDLPIPGKQIDRKSSSDLKFSTTSRERYLEQLLLAGVDPNNYDKQGITPFMAFIMHRREGEDEDMTTKIYQRLFDAGANVDRRNRHGESALHIAVKLGNRAATNFLLSHGANVHARTSSGTGIMTLGLKHSSSSKAAKDEILYAQIQMCTCLVRDRGAVSAPTILHEWGSPSFRIAPDRDQTTSPAKKTRVQYYK</sequence>
<accession>A0A2J6Q9Y8</accession>
<dbReference type="AlphaFoldDB" id="A0A2J6Q9Y8"/>
<dbReference type="PANTHER" id="PTHR24197">
    <property type="entry name" value="ANKYRIN REPEAT DOMAIN-CONTAINING PROTEIN 61"/>
    <property type="match status" value="1"/>
</dbReference>
<comment type="function">
    <text evidence="3">Plays an important role in regulating intracellular signaling events associated with erythroid terminal differentiation.</text>
</comment>
<feature type="region of interest" description="Disordered" evidence="6">
    <location>
        <begin position="1"/>
        <end position="70"/>
    </location>
</feature>
<dbReference type="PANTHER" id="PTHR24197:SF44">
    <property type="entry name" value="ANKYRIN REPEAT DOMAIN-CONTAINING PROTEIN 54"/>
    <property type="match status" value="1"/>
</dbReference>
<dbReference type="InterPro" id="IPR002110">
    <property type="entry name" value="Ankyrin_rpt"/>
</dbReference>
<feature type="compositionally biased region" description="Polar residues" evidence="6">
    <location>
        <begin position="204"/>
        <end position="221"/>
    </location>
</feature>
<organism evidence="7 8">
    <name type="scientific">Hyaloscypha hepaticicola</name>
    <dbReference type="NCBI Taxonomy" id="2082293"/>
    <lineage>
        <taxon>Eukaryota</taxon>
        <taxon>Fungi</taxon>
        <taxon>Dikarya</taxon>
        <taxon>Ascomycota</taxon>
        <taxon>Pezizomycotina</taxon>
        <taxon>Leotiomycetes</taxon>
        <taxon>Helotiales</taxon>
        <taxon>Hyaloscyphaceae</taxon>
        <taxon>Hyaloscypha</taxon>
    </lineage>
</organism>
<evidence type="ECO:0000256" key="3">
    <source>
        <dbReference type="ARBA" id="ARBA00037385"/>
    </source>
</evidence>
<dbReference type="PROSITE" id="PS50297">
    <property type="entry name" value="ANK_REP_REGION"/>
    <property type="match status" value="1"/>
</dbReference>
<dbReference type="EMBL" id="KZ613476">
    <property type="protein sequence ID" value="PMD23089.1"/>
    <property type="molecule type" value="Genomic_DNA"/>
</dbReference>
<protein>
    <recommendedName>
        <fullName evidence="4">Ankyrin repeat domain-containing protein 54</fullName>
    </recommendedName>
</protein>
<feature type="repeat" description="ANK" evidence="5">
    <location>
        <begin position="786"/>
        <end position="818"/>
    </location>
</feature>
<evidence type="ECO:0000313" key="7">
    <source>
        <dbReference type="EMBL" id="PMD23089.1"/>
    </source>
</evidence>
<dbReference type="STRING" id="1745343.A0A2J6Q9Y8"/>
<reference evidence="7 8" key="1">
    <citation type="submission" date="2016-05" db="EMBL/GenBank/DDBJ databases">
        <title>A degradative enzymes factory behind the ericoid mycorrhizal symbiosis.</title>
        <authorList>
            <consortium name="DOE Joint Genome Institute"/>
            <person name="Martino E."/>
            <person name="Morin E."/>
            <person name="Grelet G."/>
            <person name="Kuo A."/>
            <person name="Kohler A."/>
            <person name="Daghino S."/>
            <person name="Barry K."/>
            <person name="Choi C."/>
            <person name="Cichocki N."/>
            <person name="Clum A."/>
            <person name="Copeland A."/>
            <person name="Hainaut M."/>
            <person name="Haridas S."/>
            <person name="Labutti K."/>
            <person name="Lindquist E."/>
            <person name="Lipzen A."/>
            <person name="Khouja H.-R."/>
            <person name="Murat C."/>
            <person name="Ohm R."/>
            <person name="Olson A."/>
            <person name="Spatafora J."/>
            <person name="Veneault-Fourrey C."/>
            <person name="Henrissat B."/>
            <person name="Grigoriev I."/>
            <person name="Martin F."/>
            <person name="Perotto S."/>
        </authorList>
    </citation>
    <scope>NUCLEOTIDE SEQUENCE [LARGE SCALE GENOMIC DNA]</scope>
    <source>
        <strain evidence="7 8">UAMH 7357</strain>
    </source>
</reference>
<name>A0A2J6Q9Y8_9HELO</name>
<dbReference type="OrthoDB" id="194358at2759"/>
<dbReference type="Pfam" id="PF12796">
    <property type="entry name" value="Ank_2"/>
    <property type="match status" value="1"/>
</dbReference>
<keyword evidence="2 5" id="KW-0040">ANK repeat</keyword>
<feature type="region of interest" description="Disordered" evidence="6">
    <location>
        <begin position="204"/>
        <end position="229"/>
    </location>
</feature>
<evidence type="ECO:0000256" key="2">
    <source>
        <dbReference type="ARBA" id="ARBA00023043"/>
    </source>
</evidence>
<dbReference type="PROSITE" id="PS50088">
    <property type="entry name" value="ANK_REPEAT"/>
    <property type="match status" value="1"/>
</dbReference>
<dbReference type="Proteomes" id="UP000235672">
    <property type="component" value="Unassembled WGS sequence"/>
</dbReference>